<sequence>MDRVVVGMDPHKRSATIEVMAADESVLVGGRYGTDRDGWSAPGWQVFDLRSTTNNSPCCGSWSTAAGPSAMTTPG</sequence>
<reference evidence="1 2" key="1">
    <citation type="journal article" date="2019" name="Int. J. Syst. Evol. Microbiol.">
        <title>The Global Catalogue of Microorganisms (GCM) 10K type strain sequencing project: providing services to taxonomists for standard genome sequencing and annotation.</title>
        <authorList>
            <consortium name="The Broad Institute Genomics Platform"/>
            <consortium name="The Broad Institute Genome Sequencing Center for Infectious Disease"/>
            <person name="Wu L."/>
            <person name="Ma J."/>
        </authorList>
    </citation>
    <scope>NUCLEOTIDE SEQUENCE [LARGE SCALE GENOMIC DNA]</scope>
    <source>
        <strain evidence="1 2">JCM 13850</strain>
    </source>
</reference>
<name>A0ABN2ZKK0_9ACTN</name>
<accession>A0ABN2ZKK0</accession>
<proteinExistence type="predicted"/>
<protein>
    <recommendedName>
        <fullName evidence="3">IS110 family transposase</fullName>
    </recommendedName>
</protein>
<dbReference type="Proteomes" id="UP001501020">
    <property type="component" value="Unassembled WGS sequence"/>
</dbReference>
<evidence type="ECO:0000313" key="1">
    <source>
        <dbReference type="EMBL" id="GAA2143674.1"/>
    </source>
</evidence>
<keyword evidence="2" id="KW-1185">Reference proteome</keyword>
<organism evidence="1 2">
    <name type="scientific">Actinomadura napierensis</name>
    <dbReference type="NCBI Taxonomy" id="267854"/>
    <lineage>
        <taxon>Bacteria</taxon>
        <taxon>Bacillati</taxon>
        <taxon>Actinomycetota</taxon>
        <taxon>Actinomycetes</taxon>
        <taxon>Streptosporangiales</taxon>
        <taxon>Thermomonosporaceae</taxon>
        <taxon>Actinomadura</taxon>
    </lineage>
</organism>
<dbReference type="EMBL" id="BAAAMR010000037">
    <property type="protein sequence ID" value="GAA2143674.1"/>
    <property type="molecule type" value="Genomic_DNA"/>
</dbReference>
<gene>
    <name evidence="1" type="ORF">GCM10009727_42820</name>
</gene>
<comment type="caution">
    <text evidence="1">The sequence shown here is derived from an EMBL/GenBank/DDBJ whole genome shotgun (WGS) entry which is preliminary data.</text>
</comment>
<evidence type="ECO:0008006" key="3">
    <source>
        <dbReference type="Google" id="ProtNLM"/>
    </source>
</evidence>
<evidence type="ECO:0000313" key="2">
    <source>
        <dbReference type="Proteomes" id="UP001501020"/>
    </source>
</evidence>